<dbReference type="GO" id="GO:0004089">
    <property type="term" value="F:carbonate dehydratase activity"/>
    <property type="evidence" value="ECO:0007669"/>
    <property type="project" value="UniProtKB-EC"/>
</dbReference>
<dbReference type="EMBL" id="CP036287">
    <property type="protein sequence ID" value="QDU67088.1"/>
    <property type="molecule type" value="Genomic_DNA"/>
</dbReference>
<dbReference type="Pfam" id="PF00484">
    <property type="entry name" value="Pro_CA"/>
    <property type="match status" value="1"/>
</dbReference>
<dbReference type="Gene3D" id="3.40.1050.10">
    <property type="entry name" value="Carbonic anhydrase"/>
    <property type="match status" value="1"/>
</dbReference>
<accession>A0A518BJE6</accession>
<dbReference type="Proteomes" id="UP000316921">
    <property type="component" value="Chromosome"/>
</dbReference>
<feature type="binding site" evidence="2">
    <location>
        <position position="176"/>
    </location>
    <ligand>
        <name>Zn(2+)</name>
        <dbReference type="ChEBI" id="CHEBI:29105"/>
    </ligand>
</feature>
<gene>
    <name evidence="4" type="primary">cynT</name>
    <name evidence="4" type="ORF">Pla133_21660</name>
</gene>
<dbReference type="InterPro" id="IPR001765">
    <property type="entry name" value="Carbonic_anhydrase"/>
</dbReference>
<feature type="binding site" evidence="2">
    <location>
        <position position="179"/>
    </location>
    <ligand>
        <name>Zn(2+)</name>
        <dbReference type="ChEBI" id="CHEBI:29105"/>
    </ligand>
</feature>
<dbReference type="PANTHER" id="PTHR11002">
    <property type="entry name" value="CARBONIC ANHYDRASE"/>
    <property type="match status" value="1"/>
</dbReference>
<dbReference type="InterPro" id="IPR036874">
    <property type="entry name" value="Carbonic_anhydrase_sf"/>
</dbReference>
<dbReference type="KEGG" id="pbap:Pla133_21660"/>
<evidence type="ECO:0000313" key="4">
    <source>
        <dbReference type="EMBL" id="QDU67088.1"/>
    </source>
</evidence>
<dbReference type="NCBIfam" id="NF011765">
    <property type="entry name" value="PRK15219.1"/>
    <property type="match status" value="1"/>
</dbReference>
<dbReference type="SMART" id="SM00947">
    <property type="entry name" value="Pro_CA"/>
    <property type="match status" value="1"/>
</dbReference>
<dbReference type="CDD" id="cd03378">
    <property type="entry name" value="beta_CA_cladeC"/>
    <property type="match status" value="1"/>
</dbReference>
<keyword evidence="2" id="KW-0479">Metal-binding</keyword>
<comment type="similarity">
    <text evidence="1">Belongs to the beta-class carbonic anhydrase family.</text>
</comment>
<dbReference type="EC" id="4.2.1.1" evidence="4"/>
<proteinExistence type="inferred from homology"/>
<feature type="region of interest" description="Disordered" evidence="3">
    <location>
        <begin position="1"/>
        <end position="22"/>
    </location>
</feature>
<dbReference type="GO" id="GO:0008270">
    <property type="term" value="F:zinc ion binding"/>
    <property type="evidence" value="ECO:0007669"/>
    <property type="project" value="InterPro"/>
</dbReference>
<dbReference type="SUPFAM" id="SSF53056">
    <property type="entry name" value="beta-carbonic anhydrase, cab"/>
    <property type="match status" value="1"/>
</dbReference>
<evidence type="ECO:0000256" key="3">
    <source>
        <dbReference type="SAM" id="MobiDB-lite"/>
    </source>
</evidence>
<feature type="binding site" evidence="2">
    <location>
        <position position="123"/>
    </location>
    <ligand>
        <name>Zn(2+)</name>
        <dbReference type="ChEBI" id="CHEBI:29105"/>
    </ligand>
</feature>
<evidence type="ECO:0000313" key="5">
    <source>
        <dbReference type="Proteomes" id="UP000316921"/>
    </source>
</evidence>
<dbReference type="PANTHER" id="PTHR11002:SF79">
    <property type="entry name" value="CARBONIC ANHYDRASE 2"/>
    <property type="match status" value="1"/>
</dbReference>
<feature type="binding site" evidence="2">
    <location>
        <position position="125"/>
    </location>
    <ligand>
        <name>Zn(2+)</name>
        <dbReference type="ChEBI" id="CHEBI:29105"/>
    </ligand>
</feature>
<keyword evidence="2" id="KW-0862">Zinc</keyword>
<dbReference type="AlphaFoldDB" id="A0A518BJE6"/>
<dbReference type="RefSeq" id="WP_419192346.1">
    <property type="nucleotide sequence ID" value="NZ_CP036287.1"/>
</dbReference>
<organism evidence="4 5">
    <name type="scientific">Engelhardtia mirabilis</name>
    <dbReference type="NCBI Taxonomy" id="2528011"/>
    <lineage>
        <taxon>Bacteria</taxon>
        <taxon>Pseudomonadati</taxon>
        <taxon>Planctomycetota</taxon>
        <taxon>Planctomycetia</taxon>
        <taxon>Planctomycetia incertae sedis</taxon>
        <taxon>Engelhardtia</taxon>
    </lineage>
</organism>
<name>A0A518BJE6_9BACT</name>
<keyword evidence="4" id="KW-0456">Lyase</keyword>
<protein>
    <submittedName>
        <fullName evidence="4">Carbonic anhydrase</fullName>
        <ecNumber evidence="4">4.2.1.1</ecNumber>
    </submittedName>
</protein>
<comment type="cofactor">
    <cofactor evidence="2">
        <name>Zn(2+)</name>
        <dbReference type="ChEBI" id="CHEBI:29105"/>
    </cofactor>
    <text evidence="2">Binds 1 zinc ion per subunit.</text>
</comment>
<feature type="compositionally biased region" description="Polar residues" evidence="3">
    <location>
        <begin position="13"/>
        <end position="22"/>
    </location>
</feature>
<evidence type="ECO:0000256" key="2">
    <source>
        <dbReference type="PIRSR" id="PIRSR601765-1"/>
    </source>
</evidence>
<keyword evidence="5" id="KW-1185">Reference proteome</keyword>
<sequence length="274" mass="28336">MNHHASTGWRPLQPQTGPSRTLVRTSAAGPALSEMMNWRLAAVVSVSLAPLVACTAPHHHEGELSSAVMTSEVQARMAPMDALADLKAGNARFMAGHLTPRDYLSQADTTAEGQYPKAVVLSCLDSRVPPEVIFDQGIGDIFVGRIAGNFENVDMLGSLEFATAAAGTPLIVILGHSSCGAIKGAADGVELGNLTAMLDNLDPALAAARGRTSGDQSSKNPALIAAAVEANVAQTMADILERSDVIAGLVASGDVAIVGGVYDLGSGRVDWLEQ</sequence>
<reference evidence="4 5" key="1">
    <citation type="submission" date="2019-02" db="EMBL/GenBank/DDBJ databases">
        <title>Deep-cultivation of Planctomycetes and their phenomic and genomic characterization uncovers novel biology.</title>
        <authorList>
            <person name="Wiegand S."/>
            <person name="Jogler M."/>
            <person name="Boedeker C."/>
            <person name="Pinto D."/>
            <person name="Vollmers J."/>
            <person name="Rivas-Marin E."/>
            <person name="Kohn T."/>
            <person name="Peeters S.H."/>
            <person name="Heuer A."/>
            <person name="Rast P."/>
            <person name="Oberbeckmann S."/>
            <person name="Bunk B."/>
            <person name="Jeske O."/>
            <person name="Meyerdierks A."/>
            <person name="Storesund J.E."/>
            <person name="Kallscheuer N."/>
            <person name="Luecker S."/>
            <person name="Lage O.M."/>
            <person name="Pohl T."/>
            <person name="Merkel B.J."/>
            <person name="Hornburger P."/>
            <person name="Mueller R.-W."/>
            <person name="Bruemmer F."/>
            <person name="Labrenz M."/>
            <person name="Spormann A.M."/>
            <person name="Op den Camp H."/>
            <person name="Overmann J."/>
            <person name="Amann R."/>
            <person name="Jetten M.S.M."/>
            <person name="Mascher T."/>
            <person name="Medema M.H."/>
            <person name="Devos D.P."/>
            <person name="Kaster A.-K."/>
            <person name="Ovreas L."/>
            <person name="Rohde M."/>
            <person name="Galperin M.Y."/>
            <person name="Jogler C."/>
        </authorList>
    </citation>
    <scope>NUCLEOTIDE SEQUENCE [LARGE SCALE GENOMIC DNA]</scope>
    <source>
        <strain evidence="4 5">Pla133</strain>
    </source>
</reference>
<evidence type="ECO:0000256" key="1">
    <source>
        <dbReference type="ARBA" id="ARBA00006217"/>
    </source>
</evidence>